<accession>K2H624</accession>
<evidence type="ECO:0000313" key="3">
    <source>
        <dbReference type="EMBL" id="AKG04102.1"/>
    </source>
</evidence>
<dbReference type="SUPFAM" id="SSF52833">
    <property type="entry name" value="Thioredoxin-like"/>
    <property type="match status" value="1"/>
</dbReference>
<evidence type="ECO:0000313" key="6">
    <source>
        <dbReference type="Proteomes" id="UP000092654"/>
    </source>
</evidence>
<dbReference type="RefSeq" id="WP_008590913.1">
    <property type="nucleotide sequence ID" value="NZ_AMPQ01000013.1"/>
</dbReference>
<dbReference type="InterPro" id="IPR036249">
    <property type="entry name" value="Thioredoxin-like_sf"/>
</dbReference>
<dbReference type="InterPro" id="IPR002109">
    <property type="entry name" value="Glutaredoxin"/>
</dbReference>
<dbReference type="KEGG" id="sje:AAV35_004420"/>
<organism evidence="4 5">
    <name type="scientific">Salimicrobium jeotgali</name>
    <dbReference type="NCBI Taxonomy" id="1230341"/>
    <lineage>
        <taxon>Bacteria</taxon>
        <taxon>Bacillati</taxon>
        <taxon>Bacillota</taxon>
        <taxon>Bacilli</taxon>
        <taxon>Bacillales</taxon>
        <taxon>Bacillaceae</taxon>
        <taxon>Salimicrobium</taxon>
    </lineage>
</organism>
<reference evidence="6" key="2">
    <citation type="submission" date="2015-06" db="EMBL/GenBank/DDBJ databases">
        <title>Salimicrobium jeotgali MJ3, isolated from Myulchi jeot, a traditional Korean fermented seafood.</title>
        <authorList>
            <person name="Kim K.H."/>
            <person name="Jeon C.O."/>
            <person name="Jin H.M."/>
        </authorList>
    </citation>
    <scope>NUCLEOTIDE SEQUENCE [LARGE SCALE GENOMIC DNA]</scope>
    <source>
        <strain evidence="6">MJ3</strain>
    </source>
</reference>
<dbReference type="PROSITE" id="PS51353">
    <property type="entry name" value="ARSC"/>
    <property type="match status" value="1"/>
</dbReference>
<keyword evidence="5" id="KW-1185">Reference proteome</keyword>
<dbReference type="STRING" id="1230341.AAV35_004420"/>
<evidence type="ECO:0000256" key="1">
    <source>
        <dbReference type="PROSITE-ProRule" id="PRU01282"/>
    </source>
</evidence>
<evidence type="ECO:0000313" key="4">
    <source>
        <dbReference type="EMBL" id="EKE31230.1"/>
    </source>
</evidence>
<name>K2H624_9BACI</name>
<dbReference type="OrthoDB" id="9795531at2"/>
<dbReference type="Pfam" id="PF00462">
    <property type="entry name" value="Glutaredoxin"/>
    <property type="match status" value="1"/>
</dbReference>
<dbReference type="PROSITE" id="PS51354">
    <property type="entry name" value="GLUTAREDOXIN_2"/>
    <property type="match status" value="1"/>
</dbReference>
<dbReference type="Proteomes" id="UP000092654">
    <property type="component" value="Chromosome"/>
</dbReference>
<reference evidence="3" key="3">
    <citation type="submission" date="2016-11" db="EMBL/GenBank/DDBJ databases">
        <title>Salimicrobium jeotgali MJ3, isolated from Myulchi jeot, a traditional Korean fermented seafood.</title>
        <authorList>
            <person name="Kim K.H."/>
            <person name="Jeon C.O."/>
            <person name="Jin H.M."/>
        </authorList>
    </citation>
    <scope>NUCLEOTIDE SEQUENCE</scope>
    <source>
        <strain evidence="3">MJ3</strain>
    </source>
</reference>
<gene>
    <name evidence="3" type="ORF">AAV35_004420</name>
    <name evidence="4" type="ORF">MJ3_09678</name>
</gene>
<dbReference type="InterPro" id="IPR006660">
    <property type="entry name" value="Arsenate_reductase-like"/>
</dbReference>
<proteinExistence type="inferred from homology"/>
<reference evidence="4 5" key="1">
    <citation type="journal article" date="2012" name="J. Bacteriol.">
        <title>Draft Genome Sequence of Salimicrobium sp. Strain MJ3, Isolated from Myulchi-Jeot, Korean Fermented Seafood.</title>
        <authorList>
            <person name="Lee S.H."/>
            <person name="Jung J.Y."/>
            <person name="Jeon C.O."/>
        </authorList>
    </citation>
    <scope>NUCLEOTIDE SEQUENCE [LARGE SCALE GENOMIC DNA]</scope>
    <source>
        <strain evidence="4 5">MJ3</strain>
    </source>
</reference>
<dbReference type="eggNOG" id="COG0695">
    <property type="taxonomic scope" value="Bacteria"/>
</dbReference>
<evidence type="ECO:0000313" key="5">
    <source>
        <dbReference type="Proteomes" id="UP000011746"/>
    </source>
</evidence>
<evidence type="ECO:0000259" key="2">
    <source>
        <dbReference type="Pfam" id="PF00462"/>
    </source>
</evidence>
<comment type="similarity">
    <text evidence="1">Belongs to the ArsC family.</text>
</comment>
<feature type="domain" description="Glutaredoxin" evidence="2">
    <location>
        <begin position="4"/>
        <end position="53"/>
    </location>
</feature>
<dbReference type="Gene3D" id="3.40.30.10">
    <property type="entry name" value="Glutaredoxin"/>
    <property type="match status" value="1"/>
</dbReference>
<sequence>MKKVIVYTLQKCNHSKNLKEWLKENGVDFEERDVSESKTHLEELVEYGVNKTPFSVIKSENNYIKVTGFDKETFEKELLK</sequence>
<dbReference type="CDD" id="cd02976">
    <property type="entry name" value="NrdH"/>
    <property type="match status" value="1"/>
</dbReference>
<dbReference type="EMBL" id="CP011361">
    <property type="protein sequence ID" value="AKG04102.1"/>
    <property type="molecule type" value="Genomic_DNA"/>
</dbReference>
<dbReference type="Proteomes" id="UP000011746">
    <property type="component" value="Unassembled WGS sequence"/>
</dbReference>
<dbReference type="AlphaFoldDB" id="K2H624"/>
<dbReference type="EMBL" id="AMPQ01000013">
    <property type="protein sequence ID" value="EKE31230.1"/>
    <property type="molecule type" value="Genomic_DNA"/>
</dbReference>
<protein>
    <recommendedName>
        <fullName evidence="2">Glutaredoxin domain-containing protein</fullName>
    </recommendedName>
</protein>